<keyword evidence="2" id="KW-1185">Reference proteome</keyword>
<dbReference type="Proteomes" id="UP000823388">
    <property type="component" value="Chromosome 8N"/>
</dbReference>
<proteinExistence type="predicted"/>
<reference evidence="1" key="1">
    <citation type="submission" date="2020-05" db="EMBL/GenBank/DDBJ databases">
        <title>WGS assembly of Panicum virgatum.</title>
        <authorList>
            <person name="Lovell J.T."/>
            <person name="Jenkins J."/>
            <person name="Shu S."/>
            <person name="Juenger T.E."/>
            <person name="Schmutz J."/>
        </authorList>
    </citation>
    <scope>NUCLEOTIDE SEQUENCE</scope>
    <source>
        <strain evidence="1">AP13</strain>
    </source>
</reference>
<evidence type="ECO:0000313" key="2">
    <source>
        <dbReference type="Proteomes" id="UP000823388"/>
    </source>
</evidence>
<dbReference type="AlphaFoldDB" id="A0A8T0P5T6"/>
<sequence>MRIFAECYDDSDEEHCRPHTHRAPPNAEIEAMVEDLCVTIKRWVYLFP</sequence>
<gene>
    <name evidence="1" type="ORF">PVAP13_8NG216301</name>
</gene>
<accession>A0A8T0P5T6</accession>
<comment type="caution">
    <text evidence="1">The sequence shown here is derived from an EMBL/GenBank/DDBJ whole genome shotgun (WGS) entry which is preliminary data.</text>
</comment>
<evidence type="ECO:0000313" key="1">
    <source>
        <dbReference type="EMBL" id="KAG2557507.1"/>
    </source>
</evidence>
<organism evidence="1 2">
    <name type="scientific">Panicum virgatum</name>
    <name type="common">Blackwell switchgrass</name>
    <dbReference type="NCBI Taxonomy" id="38727"/>
    <lineage>
        <taxon>Eukaryota</taxon>
        <taxon>Viridiplantae</taxon>
        <taxon>Streptophyta</taxon>
        <taxon>Embryophyta</taxon>
        <taxon>Tracheophyta</taxon>
        <taxon>Spermatophyta</taxon>
        <taxon>Magnoliopsida</taxon>
        <taxon>Liliopsida</taxon>
        <taxon>Poales</taxon>
        <taxon>Poaceae</taxon>
        <taxon>PACMAD clade</taxon>
        <taxon>Panicoideae</taxon>
        <taxon>Panicodae</taxon>
        <taxon>Paniceae</taxon>
        <taxon>Panicinae</taxon>
        <taxon>Panicum</taxon>
        <taxon>Panicum sect. Hiantes</taxon>
    </lineage>
</organism>
<protein>
    <submittedName>
        <fullName evidence="1">Uncharacterized protein</fullName>
    </submittedName>
</protein>
<name>A0A8T0P5T6_PANVG</name>
<dbReference type="EMBL" id="CM029052">
    <property type="protein sequence ID" value="KAG2557507.1"/>
    <property type="molecule type" value="Genomic_DNA"/>
</dbReference>